<evidence type="ECO:0000256" key="2">
    <source>
        <dbReference type="ARBA" id="ARBA00022679"/>
    </source>
</evidence>
<dbReference type="STRING" id="578459.A0A0P9IUV4"/>
<keyword evidence="5" id="KW-1133">Transmembrane helix</keyword>
<evidence type="ECO:0000259" key="6">
    <source>
        <dbReference type="Pfam" id="PF09258"/>
    </source>
</evidence>
<organism evidence="7 8">
    <name type="scientific">Rhodotorula graminis (strain WP1)</name>
    <dbReference type="NCBI Taxonomy" id="578459"/>
    <lineage>
        <taxon>Eukaryota</taxon>
        <taxon>Fungi</taxon>
        <taxon>Dikarya</taxon>
        <taxon>Basidiomycota</taxon>
        <taxon>Pucciniomycotina</taxon>
        <taxon>Microbotryomycetes</taxon>
        <taxon>Sporidiobolales</taxon>
        <taxon>Sporidiobolaceae</taxon>
        <taxon>Rhodotorula</taxon>
    </lineage>
</organism>
<gene>
    <name evidence="7" type="ORF">RHOBADRAFT_65425</name>
</gene>
<protein>
    <submittedName>
        <fullName evidence="7">Glycosyltransferase family 64 protein</fullName>
    </submittedName>
</protein>
<dbReference type="InterPro" id="IPR002495">
    <property type="entry name" value="Glyco_trans_8"/>
</dbReference>
<dbReference type="SUPFAM" id="SSF53448">
    <property type="entry name" value="Nucleotide-diphospho-sugar transferases"/>
    <property type="match status" value="2"/>
</dbReference>
<keyword evidence="3 5" id="KW-0472">Membrane</keyword>
<comment type="subcellular location">
    <subcellularLocation>
        <location evidence="1">Membrane</location>
    </subcellularLocation>
</comment>
<dbReference type="GeneID" id="28979152"/>
<dbReference type="GO" id="GO:0016757">
    <property type="term" value="F:glycosyltransferase activity"/>
    <property type="evidence" value="ECO:0007669"/>
    <property type="project" value="InterPro"/>
</dbReference>
<dbReference type="InterPro" id="IPR029044">
    <property type="entry name" value="Nucleotide-diphossugar_trans"/>
</dbReference>
<evidence type="ECO:0000256" key="3">
    <source>
        <dbReference type="ARBA" id="ARBA00023136"/>
    </source>
</evidence>
<evidence type="ECO:0000256" key="1">
    <source>
        <dbReference type="ARBA" id="ARBA00004370"/>
    </source>
</evidence>
<proteinExistence type="predicted"/>
<keyword evidence="8" id="KW-1185">Reference proteome</keyword>
<dbReference type="PANTHER" id="PTHR48261">
    <property type="entry name" value="ACETYLGLUCOSAMINYLTRANSFERASE"/>
    <property type="match status" value="1"/>
</dbReference>
<keyword evidence="4" id="KW-1015">Disulfide bond</keyword>
<keyword evidence="2 7" id="KW-0808">Transferase</keyword>
<dbReference type="InterPro" id="IPR015338">
    <property type="entry name" value="GT64_dom"/>
</dbReference>
<keyword evidence="5" id="KW-0812">Transmembrane</keyword>
<dbReference type="GO" id="GO:0016020">
    <property type="term" value="C:membrane"/>
    <property type="evidence" value="ECO:0007669"/>
    <property type="project" value="UniProtKB-SubCell"/>
</dbReference>
<dbReference type="Pfam" id="PF09258">
    <property type="entry name" value="Glyco_transf_64"/>
    <property type="match status" value="1"/>
</dbReference>
<dbReference type="PANTHER" id="PTHR48261:SF2">
    <property type="entry name" value="ACETYLGLUCOSAMINYLTRANSFERASE"/>
    <property type="match status" value="1"/>
</dbReference>
<reference evidence="7 8" key="1">
    <citation type="journal article" date="2015" name="Front. Microbiol.">
        <title>Genome sequence of the plant growth promoting endophytic yeast Rhodotorula graminis WP1.</title>
        <authorList>
            <person name="Firrincieli A."/>
            <person name="Otillar R."/>
            <person name="Salamov A."/>
            <person name="Schmutz J."/>
            <person name="Khan Z."/>
            <person name="Redman R.S."/>
            <person name="Fleck N.D."/>
            <person name="Lindquist E."/>
            <person name="Grigoriev I.V."/>
            <person name="Doty S.L."/>
        </authorList>
    </citation>
    <scope>NUCLEOTIDE SEQUENCE [LARGE SCALE GENOMIC DNA]</scope>
    <source>
        <strain evidence="7 8">WP1</strain>
    </source>
</reference>
<accession>A0A0P9IUV4</accession>
<dbReference type="RefSeq" id="XP_018269341.1">
    <property type="nucleotide sequence ID" value="XM_018418705.1"/>
</dbReference>
<name>A0A0P9IUV4_RHOGW</name>
<dbReference type="EMBL" id="KQ474083">
    <property type="protein sequence ID" value="KPV73292.1"/>
    <property type="molecule type" value="Genomic_DNA"/>
</dbReference>
<dbReference type="Pfam" id="PF01501">
    <property type="entry name" value="Glyco_transf_8"/>
    <property type="match status" value="1"/>
</dbReference>
<dbReference type="Gene3D" id="3.90.550.10">
    <property type="entry name" value="Spore Coat Polysaccharide Biosynthesis Protein SpsA, Chain A"/>
    <property type="match status" value="2"/>
</dbReference>
<dbReference type="InterPro" id="IPR004263">
    <property type="entry name" value="Exostosin"/>
</dbReference>
<feature type="domain" description="Glycosyl transferase 64" evidence="6">
    <location>
        <begin position="384"/>
        <end position="620"/>
    </location>
</feature>
<evidence type="ECO:0000256" key="4">
    <source>
        <dbReference type="ARBA" id="ARBA00023157"/>
    </source>
</evidence>
<feature type="transmembrane region" description="Helical" evidence="5">
    <location>
        <begin position="12"/>
        <end position="29"/>
    </location>
</feature>
<dbReference type="AlphaFoldDB" id="A0A0P9IUV4"/>
<dbReference type="OrthoDB" id="2014201at2759"/>
<evidence type="ECO:0000256" key="5">
    <source>
        <dbReference type="SAM" id="Phobius"/>
    </source>
</evidence>
<sequence length="651" mass="73732">MASLASKLRRVRVLYLVVALVVLTFVPWHRVQDSVLQHRVVPRFNPDPAQHQLAVLGASSTAGGDLATASHDPLCERYPEQCGYAALLCDDELLPALEVLIYSLRQTGTPHPIVVLALPHVSEAARQDLRLLADDVIAVDQLAYPYEGKVKLELGINKQCRYSKLHLWAQTQFKSMIYLDVDTAVVKNIDHLFSTKTVFAGVKDIGDVYNTGVLVFKPSKATFNDMMDTYLTAPSYNRGDQGFLNWYFSNRTTTGLGVIGPAYNVPAKLKGFAIGKKLIDNAFVYHFTAETKPWSFHHFYHRDWKTNYHPRMFAKWRTLEYEMAQSQPDLRDQYAVPRHDVPIKAELAAYDWPNTHRAYDLCSKYNPKYETEGKFPVQEQYSVAISFYNPERLGYLTKLIGHYLLSDLVHTVFITWHSPNVPVPTDIKQLVAGGRVAILKMNSDTLNNRFNPIRGLKTQAVFICDDDIFAPAAGIDFLFRVWQARPDSIAGFFPRIHGRKEDGTIFYEMAGVHHKYDIILTKGMMINANFLHAYTCVLPPEIHRYVDYGKNCEDIAMNMMVSGMTGAAPVCVHDEEVLDFGTSKGISISAAFTMRRDTCTGDLIDLFGRDTLVSSTEHVRKFVSNKFRKVPWEDLDDILDGERQKVLGQKA</sequence>
<evidence type="ECO:0000313" key="7">
    <source>
        <dbReference type="EMBL" id="KPV73292.1"/>
    </source>
</evidence>
<evidence type="ECO:0000313" key="8">
    <source>
        <dbReference type="Proteomes" id="UP000053890"/>
    </source>
</evidence>
<dbReference type="Proteomes" id="UP000053890">
    <property type="component" value="Unassembled WGS sequence"/>
</dbReference>